<gene>
    <name evidence="3" type="ORF">V5799_005883</name>
</gene>
<accession>A0AAQ4DY03</accession>
<evidence type="ECO:0000256" key="2">
    <source>
        <dbReference type="SAM" id="Phobius"/>
    </source>
</evidence>
<dbReference type="GO" id="GO:0004222">
    <property type="term" value="F:metalloendopeptidase activity"/>
    <property type="evidence" value="ECO:0007669"/>
    <property type="project" value="InterPro"/>
</dbReference>
<dbReference type="SUPFAM" id="SSF55486">
    <property type="entry name" value="Metalloproteases ('zincins'), catalytic domain"/>
    <property type="match status" value="1"/>
</dbReference>
<keyword evidence="2" id="KW-0812">Transmembrane</keyword>
<evidence type="ECO:0000313" key="3">
    <source>
        <dbReference type="EMBL" id="KAK8767343.1"/>
    </source>
</evidence>
<name>A0AAQ4DY03_AMBAM</name>
<feature type="compositionally biased region" description="Low complexity" evidence="1">
    <location>
        <begin position="237"/>
        <end position="258"/>
    </location>
</feature>
<dbReference type="Gene3D" id="3.40.390.10">
    <property type="entry name" value="Collagenase (Catalytic Domain)"/>
    <property type="match status" value="1"/>
</dbReference>
<feature type="compositionally biased region" description="Polar residues" evidence="1">
    <location>
        <begin position="69"/>
        <end position="78"/>
    </location>
</feature>
<feature type="transmembrane region" description="Helical" evidence="2">
    <location>
        <begin position="394"/>
        <end position="415"/>
    </location>
</feature>
<dbReference type="PROSITE" id="PS51885">
    <property type="entry name" value="NEPRILYSIN"/>
    <property type="match status" value="1"/>
</dbReference>
<keyword evidence="2" id="KW-0472">Membrane</keyword>
<organism evidence="3 4">
    <name type="scientific">Amblyomma americanum</name>
    <name type="common">Lone star tick</name>
    <dbReference type="NCBI Taxonomy" id="6943"/>
    <lineage>
        <taxon>Eukaryota</taxon>
        <taxon>Metazoa</taxon>
        <taxon>Ecdysozoa</taxon>
        <taxon>Arthropoda</taxon>
        <taxon>Chelicerata</taxon>
        <taxon>Arachnida</taxon>
        <taxon>Acari</taxon>
        <taxon>Parasitiformes</taxon>
        <taxon>Ixodida</taxon>
        <taxon>Ixodoidea</taxon>
        <taxon>Ixodidae</taxon>
        <taxon>Amblyomminae</taxon>
        <taxon>Amblyomma</taxon>
    </lineage>
</organism>
<dbReference type="GO" id="GO:0006508">
    <property type="term" value="P:proteolysis"/>
    <property type="evidence" value="ECO:0007669"/>
    <property type="project" value="InterPro"/>
</dbReference>
<dbReference type="Proteomes" id="UP001321473">
    <property type="component" value="Unassembled WGS sequence"/>
</dbReference>
<feature type="region of interest" description="Disordered" evidence="1">
    <location>
        <begin position="1"/>
        <end position="260"/>
    </location>
</feature>
<dbReference type="EMBL" id="JARKHS020025561">
    <property type="protein sequence ID" value="KAK8767343.1"/>
    <property type="molecule type" value="Genomic_DNA"/>
</dbReference>
<comment type="caution">
    <text evidence="3">The sequence shown here is derived from an EMBL/GenBank/DDBJ whole genome shotgun (WGS) entry which is preliminary data.</text>
</comment>
<dbReference type="InterPro" id="IPR042089">
    <property type="entry name" value="Peptidase_M13_dom_2"/>
</dbReference>
<protein>
    <submittedName>
        <fullName evidence="3">Uncharacterized protein</fullName>
    </submittedName>
</protein>
<feature type="compositionally biased region" description="Basic and acidic residues" evidence="1">
    <location>
        <begin position="98"/>
        <end position="108"/>
    </location>
</feature>
<evidence type="ECO:0000313" key="4">
    <source>
        <dbReference type="Proteomes" id="UP001321473"/>
    </source>
</evidence>
<dbReference type="InterPro" id="IPR024079">
    <property type="entry name" value="MetalloPept_cat_dom_sf"/>
</dbReference>
<sequence>MLGDEELPVDSPQLASPDPPERNVRPHATLRQYLKRDADEDTPTTRRRGSPGGHRGECDYRRGHGLAHLSNSPASSSPPKELSESDVAGASTSSPSRNAEDYAVKAKEAGFSSPMVKKKSRPVPSMKSKAHRRRHLLDTRELKTRSRYLRRNDGTTGSETSPSTSYGHGSQGSSRALKRRLTPLGWRRLRKKGFVKPESSRTPTSSRDIHEADDEPFSLKGRPSTPQSGQTLEETGTPSCALTLTTPSPPTSSAGRSPLQSWTSILTRDASGRATPRTAAFLALLRRVSKESPSREERAPKRFDRLATASQIQWACDEPEQQTRSPRSPATAVRYSTDNGRRNVFFCDDRDDTDLLQVSEIPLATAPCEIRTSKLPRFVNLKETQVGNRYGKSLSVVIIASAILLLVTITAAVLIKRAAGFKPIRLLHLGEDLRKACKYTVKVANAGCLLAVEQLEHDMEASVNPCSNLDQFVCGRWRKWNQNRSTYRQESVDNLTANIHDSFLYLLSNLHLYGHEEGSMAVFYNSCRSFHATREDRAKSTADIISALGLRLRMMTFNLSTGMQALLDFLVGTSLRSGLHSVISVSYRAGRVYVDMGQSLRSSLGGARVGLYLAAALREMGLGNESLNPLLDIDNAIHKCVQEANALEPFVNASVEVLGAQRLFGASFVQAVNEALPPSASVYSADSVVAVRCLIEIRATLATLAAANLHGAFVYASMVLLAQVMRYAYILPNGAATSLSTRDVTRTCVKLTGDHFKALFPRWVTRKLVGSRALTAFHTMKKSLQKSFAHSAAARELRFNDSDLADIRVFVVGERNVTSSPPRSPAGTTPTRYDNNFLLNVVRASRDGVGSDYEDYAVERHLGGEIVTGEVNHRWAVFVPAGFLLADMMYVTSGPEVNFPTVGVWLLFQWIKAAVLNKQIQDATWSPMEVSGAGSTLEEKVRSSRERSKVCTVIKRRVVDSTLRDAGADQLHLLDAVDEKMECTRQEASSVLGRNVSSVEGQFLFFVNWALDVAFLAAAANRRAHTAWWRRDDLRTWQLFLMRFCHTVCGDEASPDTCRYQVLRSRDLARAFRCSEPPVTRC</sequence>
<keyword evidence="2" id="KW-1133">Transmembrane helix</keyword>
<reference evidence="3 4" key="1">
    <citation type="journal article" date="2023" name="Arcadia Sci">
        <title>De novo assembly of a long-read Amblyomma americanum tick genome.</title>
        <authorList>
            <person name="Chou S."/>
            <person name="Poskanzer K.E."/>
            <person name="Rollins M."/>
            <person name="Thuy-Boun P.S."/>
        </authorList>
    </citation>
    <scope>NUCLEOTIDE SEQUENCE [LARGE SCALE GENOMIC DNA]</scope>
    <source>
        <strain evidence="3">F_SG_1</strain>
        <tissue evidence="3">Salivary glands</tissue>
    </source>
</reference>
<feature type="compositionally biased region" description="Polar residues" evidence="1">
    <location>
        <begin position="224"/>
        <end position="236"/>
    </location>
</feature>
<feature type="compositionally biased region" description="Basic residues" evidence="1">
    <location>
        <begin position="176"/>
        <end position="194"/>
    </location>
</feature>
<dbReference type="Gene3D" id="1.10.1380.10">
    <property type="entry name" value="Neutral endopeptidase , domain2"/>
    <property type="match status" value="1"/>
</dbReference>
<keyword evidence="4" id="KW-1185">Reference proteome</keyword>
<feature type="compositionally biased region" description="Low complexity" evidence="1">
    <location>
        <begin position="154"/>
        <end position="167"/>
    </location>
</feature>
<proteinExistence type="predicted"/>
<evidence type="ECO:0000256" key="1">
    <source>
        <dbReference type="SAM" id="MobiDB-lite"/>
    </source>
</evidence>
<dbReference type="AlphaFoldDB" id="A0AAQ4DY03"/>
<dbReference type="InterPro" id="IPR000718">
    <property type="entry name" value="Peptidase_M13"/>
</dbReference>